<feature type="non-terminal residue" evidence="3">
    <location>
        <position position="59"/>
    </location>
</feature>
<proteinExistence type="predicted"/>
<dbReference type="AlphaFoldDB" id="A0A382V4V7"/>
<evidence type="ECO:0000313" key="3">
    <source>
        <dbReference type="EMBL" id="SVD41065.1"/>
    </source>
</evidence>
<dbReference type="EMBL" id="UINC01148908">
    <property type="protein sequence ID" value="SVD41065.1"/>
    <property type="molecule type" value="Genomic_DNA"/>
</dbReference>
<dbReference type="Gene3D" id="3.40.190.10">
    <property type="entry name" value="Periplasmic binding protein-like II"/>
    <property type="match status" value="1"/>
</dbReference>
<name>A0A382V4V7_9ZZZZ</name>
<sequence length="59" mass="6438">VSFLNTRPLTVGLDGPDSPFELRYDLPSRCAADLAAGSIDVGLIPVIEYARSDPDYWIV</sequence>
<dbReference type="GO" id="GO:0016829">
    <property type="term" value="F:lyase activity"/>
    <property type="evidence" value="ECO:0007669"/>
    <property type="project" value="UniProtKB-KW"/>
</dbReference>
<dbReference type="GO" id="GO:0009234">
    <property type="term" value="P:menaquinone biosynthetic process"/>
    <property type="evidence" value="ECO:0007669"/>
    <property type="project" value="UniProtKB-KW"/>
</dbReference>
<dbReference type="Pfam" id="PF02621">
    <property type="entry name" value="VitK2_biosynth"/>
    <property type="match status" value="1"/>
</dbReference>
<evidence type="ECO:0000256" key="1">
    <source>
        <dbReference type="ARBA" id="ARBA00022428"/>
    </source>
</evidence>
<protein>
    <submittedName>
        <fullName evidence="3">Uncharacterized protein</fullName>
    </submittedName>
</protein>
<dbReference type="SUPFAM" id="SSF53850">
    <property type="entry name" value="Periplasmic binding protein-like II"/>
    <property type="match status" value="1"/>
</dbReference>
<feature type="non-terminal residue" evidence="3">
    <location>
        <position position="1"/>
    </location>
</feature>
<evidence type="ECO:0000256" key="2">
    <source>
        <dbReference type="ARBA" id="ARBA00023239"/>
    </source>
</evidence>
<accession>A0A382V4V7</accession>
<keyword evidence="2" id="KW-0456">Lyase</keyword>
<organism evidence="3">
    <name type="scientific">marine metagenome</name>
    <dbReference type="NCBI Taxonomy" id="408172"/>
    <lineage>
        <taxon>unclassified sequences</taxon>
        <taxon>metagenomes</taxon>
        <taxon>ecological metagenomes</taxon>
    </lineage>
</organism>
<gene>
    <name evidence="3" type="ORF">METZ01_LOCUS393919</name>
</gene>
<dbReference type="InterPro" id="IPR003773">
    <property type="entry name" value="Menaquinone_biosynth"/>
</dbReference>
<keyword evidence="1" id="KW-0474">Menaquinone biosynthesis</keyword>
<reference evidence="3" key="1">
    <citation type="submission" date="2018-05" db="EMBL/GenBank/DDBJ databases">
        <authorList>
            <person name="Lanie J.A."/>
            <person name="Ng W.-L."/>
            <person name="Kazmierczak K.M."/>
            <person name="Andrzejewski T.M."/>
            <person name="Davidsen T.M."/>
            <person name="Wayne K.J."/>
            <person name="Tettelin H."/>
            <person name="Glass J.I."/>
            <person name="Rusch D."/>
            <person name="Podicherti R."/>
            <person name="Tsui H.-C.T."/>
            <person name="Winkler M.E."/>
        </authorList>
    </citation>
    <scope>NUCLEOTIDE SEQUENCE</scope>
</reference>